<sequence>MSMVEMIRDSAGAVAPRGGDLSRIRALRFTRPGFDRAVWRQMAEMGWVGLRVAEDQGGTGLGMAEYCALAEELGRGLAPEPLVPGVFSAALLAACGDAPGLEALLSGEALPLTAWQERADTLEAPGTPGAPRVFVPMAAGATGFLLPVREDGGLALQAAEATPEIVETQDGGHYGTIAAQGTRIGTLPAKALDQALDEAALATAAMLLGVMERSFGMTLDYLRTRQQFGKPIGSFQALQHRAVDLQIQVTLSRASVEAAAATLDAGAAPAARRAAVSRAKVRAAEASLLVTRAAVQLHGAIGYTDEYDVGLYLRKAMVLANQFGSAALHRRRFMANAVDADE</sequence>
<comment type="cofactor">
    <cofactor evidence="1">
        <name>FAD</name>
        <dbReference type="ChEBI" id="CHEBI:57692"/>
    </cofactor>
</comment>
<feature type="domain" description="Acyl-CoA dehydrogenase/oxidase N-terminal" evidence="7">
    <location>
        <begin position="30"/>
        <end position="88"/>
    </location>
</feature>
<keyword evidence="9" id="KW-1185">Reference proteome</keyword>
<comment type="similarity">
    <text evidence="2">Belongs to the acyl-CoA dehydrogenase family.</text>
</comment>
<dbReference type="InterPro" id="IPR036250">
    <property type="entry name" value="AcylCo_DH-like_C"/>
</dbReference>
<organism evidence="8 9">
    <name type="scientific">Falsiroseomonas frigidaquae</name>
    <dbReference type="NCBI Taxonomy" id="487318"/>
    <lineage>
        <taxon>Bacteria</taxon>
        <taxon>Pseudomonadati</taxon>
        <taxon>Pseudomonadota</taxon>
        <taxon>Alphaproteobacteria</taxon>
        <taxon>Acetobacterales</taxon>
        <taxon>Roseomonadaceae</taxon>
        <taxon>Falsiroseomonas</taxon>
    </lineage>
</organism>
<keyword evidence="3" id="KW-0285">Flavoprotein</keyword>
<reference evidence="8 9" key="1">
    <citation type="submission" date="2020-03" db="EMBL/GenBank/DDBJ databases">
        <title>Roseomonas selenitidurans sp. nov. isolated from soil.</title>
        <authorList>
            <person name="Liu H."/>
        </authorList>
    </citation>
    <scope>NUCLEOTIDE SEQUENCE [LARGE SCALE GENOMIC DNA]</scope>
    <source>
        <strain evidence="8 9">JCM 15073</strain>
    </source>
</reference>
<dbReference type="SUPFAM" id="SSF56645">
    <property type="entry name" value="Acyl-CoA dehydrogenase NM domain-like"/>
    <property type="match status" value="1"/>
</dbReference>
<evidence type="ECO:0000256" key="1">
    <source>
        <dbReference type="ARBA" id="ARBA00001974"/>
    </source>
</evidence>
<dbReference type="PANTHER" id="PTHR43884">
    <property type="entry name" value="ACYL-COA DEHYDROGENASE"/>
    <property type="match status" value="1"/>
</dbReference>
<dbReference type="Pfam" id="PF02771">
    <property type="entry name" value="Acyl-CoA_dh_N"/>
    <property type="match status" value="1"/>
</dbReference>
<proteinExistence type="inferred from homology"/>
<dbReference type="Gene3D" id="1.10.540.10">
    <property type="entry name" value="Acyl-CoA dehydrogenase/oxidase, N-terminal domain"/>
    <property type="match status" value="1"/>
</dbReference>
<name>A0ABX1F0Z2_9PROT</name>
<comment type="caution">
    <text evidence="8">The sequence shown here is derived from an EMBL/GenBank/DDBJ whole genome shotgun (WGS) entry which is preliminary data.</text>
</comment>
<dbReference type="InterPro" id="IPR009075">
    <property type="entry name" value="AcylCo_DH/oxidase_C"/>
</dbReference>
<evidence type="ECO:0000256" key="2">
    <source>
        <dbReference type="ARBA" id="ARBA00009347"/>
    </source>
</evidence>
<dbReference type="Gene3D" id="1.20.140.10">
    <property type="entry name" value="Butyryl-CoA Dehydrogenase, subunit A, domain 3"/>
    <property type="match status" value="1"/>
</dbReference>
<evidence type="ECO:0000256" key="5">
    <source>
        <dbReference type="ARBA" id="ARBA00023002"/>
    </source>
</evidence>
<dbReference type="Pfam" id="PF00441">
    <property type="entry name" value="Acyl-CoA_dh_1"/>
    <property type="match status" value="1"/>
</dbReference>
<dbReference type="SUPFAM" id="SSF47203">
    <property type="entry name" value="Acyl-CoA dehydrogenase C-terminal domain-like"/>
    <property type="match status" value="1"/>
</dbReference>
<feature type="domain" description="Acyl-CoA dehydrogenase/oxidase C-terminal" evidence="6">
    <location>
        <begin position="194"/>
        <end position="334"/>
    </location>
</feature>
<evidence type="ECO:0000259" key="7">
    <source>
        <dbReference type="Pfam" id="PF02771"/>
    </source>
</evidence>
<dbReference type="InterPro" id="IPR037069">
    <property type="entry name" value="AcylCoA_DH/ox_N_sf"/>
</dbReference>
<gene>
    <name evidence="8" type="ORF">HB662_14595</name>
</gene>
<keyword evidence="4" id="KW-0274">FAD</keyword>
<evidence type="ECO:0000256" key="4">
    <source>
        <dbReference type="ARBA" id="ARBA00022827"/>
    </source>
</evidence>
<protein>
    <submittedName>
        <fullName evidence="8">Acyl-CoA dehydrogenase</fullName>
    </submittedName>
</protein>
<dbReference type="InterPro" id="IPR009100">
    <property type="entry name" value="AcylCoA_DH/oxidase_NM_dom_sf"/>
</dbReference>
<dbReference type="PANTHER" id="PTHR43884:SF20">
    <property type="entry name" value="ACYL-COA DEHYDROGENASE FADE28"/>
    <property type="match status" value="1"/>
</dbReference>
<evidence type="ECO:0000313" key="8">
    <source>
        <dbReference type="EMBL" id="NKE46016.1"/>
    </source>
</evidence>
<evidence type="ECO:0000259" key="6">
    <source>
        <dbReference type="Pfam" id="PF00441"/>
    </source>
</evidence>
<dbReference type="InterPro" id="IPR013786">
    <property type="entry name" value="AcylCoA_DH/ox_N"/>
</dbReference>
<keyword evidence="5" id="KW-0560">Oxidoreductase</keyword>
<dbReference type="EMBL" id="JAAVTX010000004">
    <property type="protein sequence ID" value="NKE46016.1"/>
    <property type="molecule type" value="Genomic_DNA"/>
</dbReference>
<evidence type="ECO:0000313" key="9">
    <source>
        <dbReference type="Proteomes" id="UP000765160"/>
    </source>
</evidence>
<dbReference type="RefSeq" id="WP_168050536.1">
    <property type="nucleotide sequence ID" value="NZ_JAATJR010000004.1"/>
</dbReference>
<evidence type="ECO:0000256" key="3">
    <source>
        <dbReference type="ARBA" id="ARBA00022630"/>
    </source>
</evidence>
<dbReference type="Proteomes" id="UP000765160">
    <property type="component" value="Unassembled WGS sequence"/>
</dbReference>
<accession>A0ABX1F0Z2</accession>